<feature type="domain" description="DUF7587" evidence="1">
    <location>
        <begin position="14"/>
        <end position="127"/>
    </location>
</feature>
<gene>
    <name evidence="2" type="ORF">BDW59DRAFT_158447</name>
</gene>
<proteinExistence type="predicted"/>
<keyword evidence="3" id="KW-1185">Reference proteome</keyword>
<organism evidence="2 3">
    <name type="scientific">Aspergillus cavernicola</name>
    <dbReference type="NCBI Taxonomy" id="176166"/>
    <lineage>
        <taxon>Eukaryota</taxon>
        <taxon>Fungi</taxon>
        <taxon>Dikarya</taxon>
        <taxon>Ascomycota</taxon>
        <taxon>Pezizomycotina</taxon>
        <taxon>Eurotiomycetes</taxon>
        <taxon>Eurotiomycetidae</taxon>
        <taxon>Eurotiales</taxon>
        <taxon>Aspergillaceae</taxon>
        <taxon>Aspergillus</taxon>
        <taxon>Aspergillus subgen. Nidulantes</taxon>
    </lineage>
</organism>
<evidence type="ECO:0000313" key="2">
    <source>
        <dbReference type="EMBL" id="KAL2830533.1"/>
    </source>
</evidence>
<comment type="caution">
    <text evidence="2">The sequence shown here is derived from an EMBL/GenBank/DDBJ whole genome shotgun (WGS) entry which is preliminary data.</text>
</comment>
<dbReference type="Pfam" id="PF24494">
    <property type="entry name" value="DUF7587"/>
    <property type="match status" value="1"/>
</dbReference>
<dbReference type="Proteomes" id="UP001610335">
    <property type="component" value="Unassembled WGS sequence"/>
</dbReference>
<name>A0ABR4IUL4_9EURO</name>
<dbReference type="InterPro" id="IPR056009">
    <property type="entry name" value="DUF7587"/>
</dbReference>
<sequence>MVAQCFNPLLQSNKPRILFRVEHSETSTSRPVDIRLRTLASVRIPPTVDEFKSHLQWSSSPTRFFSYFSNCERAMVWRDSLVSRMKKNIKVIAVKTENFASIYDAKAIASALGLDNLHRHTHEYLIEQYHEDECEILAVFQDDGLLTRTVTFFDVPDPVSIDLPEEYFPGKRTNDPRRDLEEEIHNRTGVDGTAWAGELIMVMARGPLCADNEPLAS</sequence>
<evidence type="ECO:0000259" key="1">
    <source>
        <dbReference type="Pfam" id="PF24494"/>
    </source>
</evidence>
<dbReference type="EMBL" id="JBFXLS010000012">
    <property type="protein sequence ID" value="KAL2830533.1"/>
    <property type="molecule type" value="Genomic_DNA"/>
</dbReference>
<reference evidence="2 3" key="1">
    <citation type="submission" date="2024-07" db="EMBL/GenBank/DDBJ databases">
        <title>Section-level genome sequencing and comparative genomics of Aspergillus sections Usti and Cavernicolus.</title>
        <authorList>
            <consortium name="Lawrence Berkeley National Laboratory"/>
            <person name="Nybo J.L."/>
            <person name="Vesth T.C."/>
            <person name="Theobald S."/>
            <person name="Frisvad J.C."/>
            <person name="Larsen T.O."/>
            <person name="Kjaerboelling I."/>
            <person name="Rothschild-Mancinelli K."/>
            <person name="Lyhne E.K."/>
            <person name="Kogle M.E."/>
            <person name="Barry K."/>
            <person name="Clum A."/>
            <person name="Na H."/>
            <person name="Ledsgaard L."/>
            <person name="Lin J."/>
            <person name="Lipzen A."/>
            <person name="Kuo A."/>
            <person name="Riley R."/>
            <person name="Mondo S."/>
            <person name="LaButti K."/>
            <person name="Haridas S."/>
            <person name="Pangalinan J."/>
            <person name="Salamov A.A."/>
            <person name="Simmons B.A."/>
            <person name="Magnuson J.K."/>
            <person name="Chen J."/>
            <person name="Drula E."/>
            <person name="Henrissat B."/>
            <person name="Wiebenga A."/>
            <person name="Lubbers R.J."/>
            <person name="Gomes A.C."/>
            <person name="Makela M.R."/>
            <person name="Stajich J."/>
            <person name="Grigoriev I.V."/>
            <person name="Mortensen U.H."/>
            <person name="De vries R.P."/>
            <person name="Baker S.E."/>
            <person name="Andersen M.R."/>
        </authorList>
    </citation>
    <scope>NUCLEOTIDE SEQUENCE [LARGE SCALE GENOMIC DNA]</scope>
    <source>
        <strain evidence="2 3">CBS 600.67</strain>
    </source>
</reference>
<evidence type="ECO:0000313" key="3">
    <source>
        <dbReference type="Proteomes" id="UP001610335"/>
    </source>
</evidence>
<protein>
    <recommendedName>
        <fullName evidence="1">DUF7587 domain-containing protein</fullName>
    </recommendedName>
</protein>
<accession>A0ABR4IUL4</accession>